<dbReference type="SUPFAM" id="SSF52540">
    <property type="entry name" value="P-loop containing nucleoside triphosphate hydrolases"/>
    <property type="match status" value="1"/>
</dbReference>
<dbReference type="PROSITE" id="PS51219">
    <property type="entry name" value="DPCK"/>
    <property type="match status" value="1"/>
</dbReference>
<dbReference type="OrthoDB" id="9768127at2"/>
<dbReference type="CDD" id="cd02022">
    <property type="entry name" value="DPCK"/>
    <property type="match status" value="1"/>
</dbReference>
<dbReference type="EMBL" id="FUXA01000011">
    <property type="protein sequence ID" value="SJZ89433.1"/>
    <property type="molecule type" value="Genomic_DNA"/>
</dbReference>
<dbReference type="PANTHER" id="PTHR10695">
    <property type="entry name" value="DEPHOSPHO-COA KINASE-RELATED"/>
    <property type="match status" value="1"/>
</dbReference>
<sequence>MMQNNIKVLGITGGIGSGKSAVLRYISTKKGTYIVEADALAKSLMSCGTELYKDIVDAFGNDILCEDGSFDREKFGKIVFADSEKLKKLNSLVHPSVKNHIKGLIKEAKEGTLLNSRDEKISLFVIEAALLIEDGYKKICDKICYIYADRDIRIERLRDGRGYSKEKSISVMNSQKSDDFYKDNTEYLVDNSGDLERTKAYVDDMIMELFG</sequence>
<dbReference type="AlphaFoldDB" id="A0A1T4PCZ8"/>
<evidence type="ECO:0000256" key="1">
    <source>
        <dbReference type="ARBA" id="ARBA00022741"/>
    </source>
</evidence>
<feature type="binding site" evidence="3">
    <location>
        <begin position="16"/>
        <end position="21"/>
    </location>
    <ligand>
        <name>ATP</name>
        <dbReference type="ChEBI" id="CHEBI:30616"/>
    </ligand>
</feature>
<keyword evidence="3" id="KW-0963">Cytoplasm</keyword>
<comment type="pathway">
    <text evidence="3">Cofactor biosynthesis; coenzyme A biosynthesis; CoA from (R)-pantothenate: step 5/5.</text>
</comment>
<evidence type="ECO:0000256" key="2">
    <source>
        <dbReference type="ARBA" id="ARBA00022840"/>
    </source>
</evidence>
<dbReference type="Proteomes" id="UP000189857">
    <property type="component" value="Unassembled WGS sequence"/>
</dbReference>
<accession>A0A1T4PCZ8</accession>
<dbReference type="Gene3D" id="3.40.50.300">
    <property type="entry name" value="P-loop containing nucleotide triphosphate hydrolases"/>
    <property type="match status" value="1"/>
</dbReference>
<dbReference type="Pfam" id="PF01121">
    <property type="entry name" value="CoaE"/>
    <property type="match status" value="1"/>
</dbReference>
<comment type="subcellular location">
    <subcellularLocation>
        <location evidence="3">Cytoplasm</location>
    </subcellularLocation>
</comment>
<keyword evidence="3 5" id="KW-0418">Kinase</keyword>
<evidence type="ECO:0000313" key="6">
    <source>
        <dbReference type="Proteomes" id="UP000189857"/>
    </source>
</evidence>
<dbReference type="GO" id="GO:0004140">
    <property type="term" value="F:dephospho-CoA kinase activity"/>
    <property type="evidence" value="ECO:0007669"/>
    <property type="project" value="UniProtKB-UniRule"/>
</dbReference>
<proteinExistence type="inferred from homology"/>
<name>A0A1T4PCZ8_9FIRM</name>
<dbReference type="UniPathway" id="UPA00241">
    <property type="reaction ID" value="UER00356"/>
</dbReference>
<dbReference type="HAMAP" id="MF_00376">
    <property type="entry name" value="Dephospho_CoA_kinase"/>
    <property type="match status" value="1"/>
</dbReference>
<protein>
    <recommendedName>
        <fullName evidence="3 4">Dephospho-CoA kinase</fullName>
        <ecNumber evidence="3 4">2.7.1.24</ecNumber>
    </recommendedName>
    <alternativeName>
        <fullName evidence="3">Dephosphocoenzyme A kinase</fullName>
    </alternativeName>
</protein>
<keyword evidence="2 3" id="KW-0067">ATP-binding</keyword>
<keyword evidence="3" id="KW-0173">Coenzyme A biosynthesis</keyword>
<dbReference type="GO" id="GO:0005524">
    <property type="term" value="F:ATP binding"/>
    <property type="evidence" value="ECO:0007669"/>
    <property type="project" value="UniProtKB-UniRule"/>
</dbReference>
<dbReference type="RefSeq" id="WP_078787767.1">
    <property type="nucleotide sequence ID" value="NZ_FNHR01000008.1"/>
</dbReference>
<dbReference type="GO" id="GO:0015937">
    <property type="term" value="P:coenzyme A biosynthetic process"/>
    <property type="evidence" value="ECO:0007669"/>
    <property type="project" value="UniProtKB-UniRule"/>
</dbReference>
<comment type="function">
    <text evidence="3">Catalyzes the phosphorylation of the 3'-hydroxyl group of dephosphocoenzyme A to form coenzyme A.</text>
</comment>
<comment type="similarity">
    <text evidence="3">Belongs to the CoaE family.</text>
</comment>
<dbReference type="InterPro" id="IPR027417">
    <property type="entry name" value="P-loop_NTPase"/>
</dbReference>
<reference evidence="5 6" key="1">
    <citation type="submission" date="2017-02" db="EMBL/GenBank/DDBJ databases">
        <authorList>
            <person name="Peterson S.W."/>
        </authorList>
    </citation>
    <scope>NUCLEOTIDE SEQUENCE [LARGE SCALE GENOMIC DNA]</scope>
    <source>
        <strain evidence="5 6">ATCC 17233</strain>
    </source>
</reference>
<keyword evidence="3" id="KW-0808">Transferase</keyword>
<evidence type="ECO:0000256" key="4">
    <source>
        <dbReference type="NCBIfam" id="TIGR00152"/>
    </source>
</evidence>
<dbReference type="GO" id="GO:0005737">
    <property type="term" value="C:cytoplasm"/>
    <property type="evidence" value="ECO:0007669"/>
    <property type="project" value="UniProtKB-SubCell"/>
</dbReference>
<dbReference type="InterPro" id="IPR001977">
    <property type="entry name" value="Depp_CoAkinase"/>
</dbReference>
<keyword evidence="1 3" id="KW-0547">Nucleotide-binding</keyword>
<organism evidence="5 6">
    <name type="scientific">Eubacterium ruminantium</name>
    <dbReference type="NCBI Taxonomy" id="42322"/>
    <lineage>
        <taxon>Bacteria</taxon>
        <taxon>Bacillati</taxon>
        <taxon>Bacillota</taxon>
        <taxon>Clostridia</taxon>
        <taxon>Eubacteriales</taxon>
        <taxon>Eubacteriaceae</taxon>
        <taxon>Eubacterium</taxon>
    </lineage>
</organism>
<keyword evidence="6" id="KW-1185">Reference proteome</keyword>
<dbReference type="PANTHER" id="PTHR10695:SF46">
    <property type="entry name" value="BIFUNCTIONAL COENZYME A SYNTHASE-RELATED"/>
    <property type="match status" value="1"/>
</dbReference>
<evidence type="ECO:0000313" key="5">
    <source>
        <dbReference type="EMBL" id="SJZ89433.1"/>
    </source>
</evidence>
<dbReference type="NCBIfam" id="TIGR00152">
    <property type="entry name" value="dephospho-CoA kinase"/>
    <property type="match status" value="1"/>
</dbReference>
<gene>
    <name evidence="3" type="primary">coaE</name>
    <name evidence="5" type="ORF">SAMN02745110_01955</name>
</gene>
<comment type="catalytic activity">
    <reaction evidence="3">
        <text>3'-dephospho-CoA + ATP = ADP + CoA + H(+)</text>
        <dbReference type="Rhea" id="RHEA:18245"/>
        <dbReference type="ChEBI" id="CHEBI:15378"/>
        <dbReference type="ChEBI" id="CHEBI:30616"/>
        <dbReference type="ChEBI" id="CHEBI:57287"/>
        <dbReference type="ChEBI" id="CHEBI:57328"/>
        <dbReference type="ChEBI" id="CHEBI:456216"/>
        <dbReference type="EC" id="2.7.1.24"/>
    </reaction>
</comment>
<evidence type="ECO:0000256" key="3">
    <source>
        <dbReference type="HAMAP-Rule" id="MF_00376"/>
    </source>
</evidence>
<dbReference type="EC" id="2.7.1.24" evidence="3 4"/>